<protein>
    <recommendedName>
        <fullName evidence="3">Secreted protein</fullName>
    </recommendedName>
</protein>
<dbReference type="EMBL" id="AP012319">
    <property type="protein sequence ID" value="BAL87765.1"/>
    <property type="molecule type" value="Genomic_DNA"/>
</dbReference>
<dbReference type="OrthoDB" id="3401121at2"/>
<keyword evidence="2" id="KW-1185">Reference proteome</keyword>
<dbReference type="STRING" id="512565.AMIS_25450"/>
<dbReference type="Proteomes" id="UP000007882">
    <property type="component" value="Chromosome"/>
</dbReference>
<name>I0H428_ACTM4</name>
<dbReference type="eggNOG" id="ENOG5033NHD">
    <property type="taxonomic scope" value="Bacteria"/>
</dbReference>
<reference evidence="1 2" key="1">
    <citation type="submission" date="2012-02" db="EMBL/GenBank/DDBJ databases">
        <title>Complete genome sequence of Actinoplanes missouriensis 431 (= NBRC 102363).</title>
        <authorList>
            <person name="Ohnishi Y."/>
            <person name="Ishikawa J."/>
            <person name="Sekine M."/>
            <person name="Hosoyama A."/>
            <person name="Harada T."/>
            <person name="Narita H."/>
            <person name="Hata T."/>
            <person name="Konno Y."/>
            <person name="Tutikane K."/>
            <person name="Fujita N."/>
            <person name="Horinouchi S."/>
            <person name="Hayakawa M."/>
        </authorList>
    </citation>
    <scope>NUCLEOTIDE SEQUENCE [LARGE SCALE GENOMIC DNA]</scope>
    <source>
        <strain evidence="2">ATCC 14538 / DSM 43046 / CBS 188.64 / JCM 3121 / NBRC 102363 / NCIMB 12654 / NRRL B-3342 / UNCC 431</strain>
    </source>
</reference>
<sequence length="173" mass="19493">MSGAPQQFITLLGVLIGALATFAGTTWIERLKWRRSVQTKWDEKRFTAYVEYAAAVKRYITALRRVAGGMGLDSMAHPLDRSRGLPEIENAEMERAAAFESILLLGDQPAVDAARAWHRTAWELAFMIQGITPAGTEEWRNAMQKVWAARAEFYKCARRDLGVQDVAVYDDKN</sequence>
<organism evidence="1 2">
    <name type="scientific">Actinoplanes missouriensis (strain ATCC 14538 / DSM 43046 / CBS 188.64 / JCM 3121 / NBRC 102363 / NCIMB 12654 / NRRL B-3342 / UNCC 431)</name>
    <dbReference type="NCBI Taxonomy" id="512565"/>
    <lineage>
        <taxon>Bacteria</taxon>
        <taxon>Bacillati</taxon>
        <taxon>Actinomycetota</taxon>
        <taxon>Actinomycetes</taxon>
        <taxon>Micromonosporales</taxon>
        <taxon>Micromonosporaceae</taxon>
        <taxon>Actinoplanes</taxon>
    </lineage>
</organism>
<proteinExistence type="predicted"/>
<evidence type="ECO:0008006" key="3">
    <source>
        <dbReference type="Google" id="ProtNLM"/>
    </source>
</evidence>
<dbReference type="KEGG" id="ams:AMIS_25450"/>
<accession>I0H428</accession>
<dbReference type="HOGENOM" id="CLU_112913_0_0_11"/>
<dbReference type="RefSeq" id="WP_014442660.1">
    <property type="nucleotide sequence ID" value="NC_017093.1"/>
</dbReference>
<dbReference type="AlphaFoldDB" id="I0H428"/>
<gene>
    <name evidence="1" type="ordered locus">AMIS_25450</name>
</gene>
<evidence type="ECO:0000313" key="2">
    <source>
        <dbReference type="Proteomes" id="UP000007882"/>
    </source>
</evidence>
<evidence type="ECO:0000313" key="1">
    <source>
        <dbReference type="EMBL" id="BAL87765.1"/>
    </source>
</evidence>